<dbReference type="EMBL" id="VFQC01000001">
    <property type="protein sequence ID" value="TQN30569.1"/>
    <property type="molecule type" value="Genomic_DNA"/>
</dbReference>
<proteinExistence type="predicted"/>
<accession>A0A543NFF8</accession>
<dbReference type="RefSeq" id="WP_141921805.1">
    <property type="nucleotide sequence ID" value="NZ_VFQC01000001.1"/>
</dbReference>
<sequence>MGTIILAGTMVCLAGTVIIALCRIHRRVVRLESAAPPTSRRDLDDELERRVNQRIDAHDTVPHPRRSPERTRGHLSLYRGGAIAAPALVAGAWLRDGVRHHAVATSGTAAVAGTLILGVTLLPAPGDTAPDAAPAPLVTPSADPDQGDTRQQPAPRATPEDVTVTEPRAAPEEHDRAEEQPAPEDGTGGGDQAAEDGGEPEHGQEPEREREHDRAEESDRPPERDEEDDQEPDEDEGRWCVPPHHAESVVDLCLPHELLR</sequence>
<keyword evidence="3" id="KW-1185">Reference proteome</keyword>
<feature type="compositionally biased region" description="Basic and acidic residues" evidence="1">
    <location>
        <begin position="169"/>
        <end position="179"/>
    </location>
</feature>
<dbReference type="AlphaFoldDB" id="A0A543NFF8"/>
<feature type="region of interest" description="Disordered" evidence="1">
    <location>
        <begin position="127"/>
        <end position="260"/>
    </location>
</feature>
<organism evidence="2 3">
    <name type="scientific">Haloactinospora alba</name>
    <dbReference type="NCBI Taxonomy" id="405555"/>
    <lineage>
        <taxon>Bacteria</taxon>
        <taxon>Bacillati</taxon>
        <taxon>Actinomycetota</taxon>
        <taxon>Actinomycetes</taxon>
        <taxon>Streptosporangiales</taxon>
        <taxon>Nocardiopsidaceae</taxon>
        <taxon>Haloactinospora</taxon>
    </lineage>
</organism>
<evidence type="ECO:0000256" key="1">
    <source>
        <dbReference type="SAM" id="MobiDB-lite"/>
    </source>
</evidence>
<dbReference type="Proteomes" id="UP000317422">
    <property type="component" value="Unassembled WGS sequence"/>
</dbReference>
<evidence type="ECO:0000313" key="3">
    <source>
        <dbReference type="Proteomes" id="UP000317422"/>
    </source>
</evidence>
<feature type="compositionally biased region" description="Acidic residues" evidence="1">
    <location>
        <begin position="224"/>
        <end position="236"/>
    </location>
</feature>
<gene>
    <name evidence="2" type="ORF">FHX37_0451</name>
</gene>
<evidence type="ECO:0000313" key="2">
    <source>
        <dbReference type="EMBL" id="TQN30569.1"/>
    </source>
</evidence>
<reference evidence="2 3" key="1">
    <citation type="submission" date="2019-06" db="EMBL/GenBank/DDBJ databases">
        <title>Sequencing the genomes of 1000 actinobacteria strains.</title>
        <authorList>
            <person name="Klenk H.-P."/>
        </authorList>
    </citation>
    <scope>NUCLEOTIDE SEQUENCE [LARGE SCALE GENOMIC DNA]</scope>
    <source>
        <strain evidence="2 3">DSM 45015</strain>
    </source>
</reference>
<comment type="caution">
    <text evidence="2">The sequence shown here is derived from an EMBL/GenBank/DDBJ whole genome shotgun (WGS) entry which is preliminary data.</text>
</comment>
<protein>
    <submittedName>
        <fullName evidence="2">Uncharacterized protein</fullName>
    </submittedName>
</protein>
<name>A0A543NFF8_9ACTN</name>
<feature type="region of interest" description="Disordered" evidence="1">
    <location>
        <begin position="53"/>
        <end position="72"/>
    </location>
</feature>
<feature type="compositionally biased region" description="Low complexity" evidence="1">
    <location>
        <begin position="127"/>
        <end position="136"/>
    </location>
</feature>
<feature type="compositionally biased region" description="Basic and acidic residues" evidence="1">
    <location>
        <begin position="199"/>
        <end position="223"/>
    </location>
</feature>